<organism evidence="1 2">
    <name type="scientific">Camellia lanceoleosa</name>
    <dbReference type="NCBI Taxonomy" id="1840588"/>
    <lineage>
        <taxon>Eukaryota</taxon>
        <taxon>Viridiplantae</taxon>
        <taxon>Streptophyta</taxon>
        <taxon>Embryophyta</taxon>
        <taxon>Tracheophyta</taxon>
        <taxon>Spermatophyta</taxon>
        <taxon>Magnoliopsida</taxon>
        <taxon>eudicotyledons</taxon>
        <taxon>Gunneridae</taxon>
        <taxon>Pentapetalae</taxon>
        <taxon>asterids</taxon>
        <taxon>Ericales</taxon>
        <taxon>Theaceae</taxon>
        <taxon>Camellia</taxon>
    </lineage>
</organism>
<comment type="caution">
    <text evidence="1">The sequence shown here is derived from an EMBL/GenBank/DDBJ whole genome shotgun (WGS) entry which is preliminary data.</text>
</comment>
<reference evidence="1 2" key="1">
    <citation type="journal article" date="2022" name="Plant J.">
        <title>Chromosome-level genome of Camellia lanceoleosa provides a valuable resource for understanding genome evolution and self-incompatibility.</title>
        <authorList>
            <person name="Gong W."/>
            <person name="Xiao S."/>
            <person name="Wang L."/>
            <person name="Liao Z."/>
            <person name="Chang Y."/>
            <person name="Mo W."/>
            <person name="Hu G."/>
            <person name="Li W."/>
            <person name="Zhao G."/>
            <person name="Zhu H."/>
            <person name="Hu X."/>
            <person name="Ji K."/>
            <person name="Xiang X."/>
            <person name="Song Q."/>
            <person name="Yuan D."/>
            <person name="Jin S."/>
            <person name="Zhang L."/>
        </authorList>
    </citation>
    <scope>NUCLEOTIDE SEQUENCE [LARGE SCALE GENOMIC DNA]</scope>
    <source>
        <strain evidence="1">SQ_2022a</strain>
    </source>
</reference>
<keyword evidence="2" id="KW-1185">Reference proteome</keyword>
<name>A0ACC0IDF2_9ERIC</name>
<dbReference type="EMBL" id="CM045763">
    <property type="protein sequence ID" value="KAI8023405.1"/>
    <property type="molecule type" value="Genomic_DNA"/>
</dbReference>
<proteinExistence type="predicted"/>
<protein>
    <submittedName>
        <fullName evidence="1">Calcium-transporting ATPase 13, plasma membrane-type</fullName>
    </submittedName>
</protein>
<dbReference type="Proteomes" id="UP001060215">
    <property type="component" value="Chromosome 6"/>
</dbReference>
<evidence type="ECO:0000313" key="2">
    <source>
        <dbReference type="Proteomes" id="UP001060215"/>
    </source>
</evidence>
<sequence length="273" mass="29967">MRMTSPRSLARPISIKTLADMIKEKNSDQLSQFGGAKGMAVVLETDEKDGIKGNDTHLIHRKAVFGFNRYPKPPSKSFLSFVIDAFKDTTIIILLVCAVLSLGFGIKQHGLKDGWYDGGSIVFAVFLVIAVSAVSNFNQSGQFAKLSKESSDIKVEVVRDARRQQISIFDVVVGDIVCLKIGDQIPADGLFMNGHSLKVDESSMTGESDHVEINGTNNAFLQTGTKVTDGYGFMIVTSAWHEHRMGEMMSSISRDLNEQTPLQARLNKPTSHI</sequence>
<accession>A0ACC0IDF2</accession>
<gene>
    <name evidence="1" type="ORF">LOK49_LG03G01949</name>
</gene>
<evidence type="ECO:0000313" key="1">
    <source>
        <dbReference type="EMBL" id="KAI8023405.1"/>
    </source>
</evidence>